<accession>A0A3N0CBU9</accession>
<evidence type="ECO:0000313" key="3">
    <source>
        <dbReference type="Proteomes" id="UP000267128"/>
    </source>
</evidence>
<organism evidence="2 3">
    <name type="scientific">Nocardioides marmoriginsengisoli</name>
    <dbReference type="NCBI Taxonomy" id="661483"/>
    <lineage>
        <taxon>Bacteria</taxon>
        <taxon>Bacillati</taxon>
        <taxon>Actinomycetota</taxon>
        <taxon>Actinomycetes</taxon>
        <taxon>Propionibacteriales</taxon>
        <taxon>Nocardioidaceae</taxon>
        <taxon>Nocardioides</taxon>
    </lineage>
</organism>
<feature type="transmembrane region" description="Helical" evidence="1">
    <location>
        <begin position="147"/>
        <end position="165"/>
    </location>
</feature>
<feature type="transmembrane region" description="Helical" evidence="1">
    <location>
        <begin position="7"/>
        <end position="26"/>
    </location>
</feature>
<reference evidence="2 3" key="1">
    <citation type="submission" date="2018-11" db="EMBL/GenBank/DDBJ databases">
        <authorList>
            <person name="Li F."/>
        </authorList>
    </citation>
    <scope>NUCLEOTIDE SEQUENCE [LARGE SCALE GENOMIC DNA]</scope>
    <source>
        <strain evidence="2 3">Gsoil 097</strain>
    </source>
</reference>
<keyword evidence="1" id="KW-0812">Transmembrane</keyword>
<proteinExistence type="predicted"/>
<dbReference type="EMBL" id="RJSE01000009">
    <property type="protein sequence ID" value="RNL60731.1"/>
    <property type="molecule type" value="Genomic_DNA"/>
</dbReference>
<gene>
    <name evidence="2" type="ORF">EFK50_20720</name>
</gene>
<keyword evidence="1" id="KW-0472">Membrane</keyword>
<sequence>MIAQPERILVTTIALAVPAIALHVLVQHLIGVWVVRGTECERHFGSATLIADCGPTNGAAGAGLLLGLFALFVIGHLVVAGMYRCFLDVVDGRPARNPYGGYLLRVLPTALVLGAALTIGTLVMLVPGLVIGFFTRYALLFAVDRELGVLAAIGASFAFCGTRLLSEAGFVLRASGVLLLGLLCLGAGLFVAIPVVLIAQTLRYRDAG</sequence>
<evidence type="ECO:0000256" key="1">
    <source>
        <dbReference type="SAM" id="Phobius"/>
    </source>
</evidence>
<evidence type="ECO:0000313" key="2">
    <source>
        <dbReference type="EMBL" id="RNL60731.1"/>
    </source>
</evidence>
<feature type="transmembrane region" description="Helical" evidence="1">
    <location>
        <begin position="106"/>
        <end position="135"/>
    </location>
</feature>
<keyword evidence="1" id="KW-1133">Transmembrane helix</keyword>
<comment type="caution">
    <text evidence="2">The sequence shown here is derived from an EMBL/GenBank/DDBJ whole genome shotgun (WGS) entry which is preliminary data.</text>
</comment>
<protein>
    <submittedName>
        <fullName evidence="2">Uncharacterized protein</fullName>
    </submittedName>
</protein>
<feature type="transmembrane region" description="Helical" evidence="1">
    <location>
        <begin position="177"/>
        <end position="199"/>
    </location>
</feature>
<dbReference type="AlphaFoldDB" id="A0A3N0CBU9"/>
<dbReference type="Proteomes" id="UP000267128">
    <property type="component" value="Unassembled WGS sequence"/>
</dbReference>
<name>A0A3N0CBU9_9ACTN</name>
<keyword evidence="3" id="KW-1185">Reference proteome</keyword>
<feature type="transmembrane region" description="Helical" evidence="1">
    <location>
        <begin position="64"/>
        <end position="86"/>
    </location>
</feature>